<comment type="caution">
    <text evidence="1">The sequence shown here is derived from an EMBL/GenBank/DDBJ whole genome shotgun (WGS) entry which is preliminary data.</text>
</comment>
<gene>
    <name evidence="1" type="ORF">COV10_01185</name>
</gene>
<dbReference type="EMBL" id="PCYI01000006">
    <property type="protein sequence ID" value="PIR45121.1"/>
    <property type="molecule type" value="Genomic_DNA"/>
</dbReference>
<dbReference type="SUPFAM" id="SSF158446">
    <property type="entry name" value="IVS-encoded protein-like"/>
    <property type="match status" value="1"/>
</dbReference>
<dbReference type="Gene3D" id="1.20.1440.60">
    <property type="entry name" value="23S rRNA-intervening sequence"/>
    <property type="match status" value="1"/>
</dbReference>
<name>A0A2H0REY9_9BACT</name>
<dbReference type="AlphaFoldDB" id="A0A2H0REY9"/>
<proteinExistence type="predicted"/>
<dbReference type="InterPro" id="IPR036583">
    <property type="entry name" value="23S_rRNA_IVS_sf"/>
</dbReference>
<dbReference type="NCBIfam" id="TIGR02436">
    <property type="entry name" value="four helix bundle protein"/>
    <property type="match status" value="1"/>
</dbReference>
<dbReference type="CDD" id="cd16377">
    <property type="entry name" value="23S_rRNA_IVP_like"/>
    <property type="match status" value="1"/>
</dbReference>
<dbReference type="PANTHER" id="PTHR38471:SF2">
    <property type="entry name" value="FOUR HELIX BUNDLE PROTEIN"/>
    <property type="match status" value="1"/>
</dbReference>
<sequence length="130" mass="15014">MKDKYNPEKKFRFRNFAVYKNARSFCVRTKRLSESFPKQEQFALKSQLWRALDSIILNIAEGSDRGTDKDFAHFLNLSSASLNEVVACIDVAFDCGYINQNEQDRVINEAALLFNELTAFRNHVLKSPTK</sequence>
<dbReference type="InterPro" id="IPR012657">
    <property type="entry name" value="23S_rRNA-intervening_sequence"/>
</dbReference>
<dbReference type="Proteomes" id="UP000228767">
    <property type="component" value="Unassembled WGS sequence"/>
</dbReference>
<organism evidence="1 2">
    <name type="scientific">Candidatus Vogelbacteria bacterium CG10_big_fil_rev_8_21_14_0_10_51_16</name>
    <dbReference type="NCBI Taxonomy" id="1975045"/>
    <lineage>
        <taxon>Bacteria</taxon>
        <taxon>Candidatus Vogeliibacteriota</taxon>
    </lineage>
</organism>
<accession>A0A2H0REY9</accession>
<evidence type="ECO:0000313" key="1">
    <source>
        <dbReference type="EMBL" id="PIR45121.1"/>
    </source>
</evidence>
<reference evidence="1 2" key="1">
    <citation type="submission" date="2017-09" db="EMBL/GenBank/DDBJ databases">
        <title>Depth-based differentiation of microbial function through sediment-hosted aquifers and enrichment of novel symbionts in the deep terrestrial subsurface.</title>
        <authorList>
            <person name="Probst A.J."/>
            <person name="Ladd B."/>
            <person name="Jarett J.K."/>
            <person name="Geller-Mcgrath D.E."/>
            <person name="Sieber C.M."/>
            <person name="Emerson J.B."/>
            <person name="Anantharaman K."/>
            <person name="Thomas B.C."/>
            <person name="Malmstrom R."/>
            <person name="Stieglmeier M."/>
            <person name="Klingl A."/>
            <person name="Woyke T."/>
            <person name="Ryan C.M."/>
            <person name="Banfield J.F."/>
        </authorList>
    </citation>
    <scope>NUCLEOTIDE SEQUENCE [LARGE SCALE GENOMIC DNA]</scope>
    <source>
        <strain evidence="1">CG10_big_fil_rev_8_21_14_0_10_51_16</strain>
    </source>
</reference>
<protein>
    <submittedName>
        <fullName evidence="1">Four helix bundle protein</fullName>
    </submittedName>
</protein>
<dbReference type="PANTHER" id="PTHR38471">
    <property type="entry name" value="FOUR HELIX BUNDLE PROTEIN"/>
    <property type="match status" value="1"/>
</dbReference>
<dbReference type="Pfam" id="PF05635">
    <property type="entry name" value="23S_rRNA_IVP"/>
    <property type="match status" value="1"/>
</dbReference>
<evidence type="ECO:0000313" key="2">
    <source>
        <dbReference type="Proteomes" id="UP000228767"/>
    </source>
</evidence>